<evidence type="ECO:0000256" key="20">
    <source>
        <dbReference type="SAM" id="MobiDB-lite"/>
    </source>
</evidence>
<dbReference type="GO" id="GO:0042025">
    <property type="term" value="C:host cell nucleus"/>
    <property type="evidence" value="ECO:0007669"/>
    <property type="project" value="UniProtKB-SubCell"/>
</dbReference>
<evidence type="ECO:0000256" key="10">
    <source>
        <dbReference type="ARBA" id="ARBA00022723"/>
    </source>
</evidence>
<evidence type="ECO:0000256" key="2">
    <source>
        <dbReference type="ARBA" id="ARBA00004147"/>
    </source>
</evidence>
<dbReference type="InterPro" id="IPR000605">
    <property type="entry name" value="Helicase_SF3_ssDNA/RNA_vir"/>
</dbReference>
<dbReference type="GO" id="GO:0000166">
    <property type="term" value="F:nucleotide binding"/>
    <property type="evidence" value="ECO:0007669"/>
    <property type="project" value="UniProtKB-KW"/>
</dbReference>
<feature type="compositionally biased region" description="Acidic residues" evidence="20">
    <location>
        <begin position="348"/>
        <end position="361"/>
    </location>
</feature>
<dbReference type="GO" id="GO:0003724">
    <property type="term" value="F:RNA helicase activity"/>
    <property type="evidence" value="ECO:0007669"/>
    <property type="project" value="InterPro"/>
</dbReference>
<evidence type="ECO:0000256" key="16">
    <source>
        <dbReference type="ARBA" id="ARBA00023268"/>
    </source>
</evidence>
<organism evidence="22">
    <name type="scientific">Cressdnaviricota sp</name>
    <dbReference type="NCBI Taxonomy" id="2748378"/>
    <lineage>
        <taxon>Viruses</taxon>
        <taxon>Monodnaviria</taxon>
        <taxon>Shotokuvirae</taxon>
        <taxon>Cressdnaviricota</taxon>
    </lineage>
</organism>
<keyword evidence="6" id="KW-0808">Transferase</keyword>
<evidence type="ECO:0000256" key="19">
    <source>
        <dbReference type="ARBA" id="ARBA00049360"/>
    </source>
</evidence>
<comment type="similarity">
    <text evidence="3">Belongs to the nanoviruses/circoviruses replication-associated protein family.</text>
</comment>
<evidence type="ECO:0000256" key="17">
    <source>
        <dbReference type="ARBA" id="ARBA00030754"/>
    </source>
</evidence>
<keyword evidence="15" id="KW-0238">DNA-binding</keyword>
<keyword evidence="7" id="KW-0548">Nucleotidyltransferase</keyword>
<dbReference type="SUPFAM" id="SSF52540">
    <property type="entry name" value="P-loop containing nucleoside triphosphate hydrolases"/>
    <property type="match status" value="1"/>
</dbReference>
<protein>
    <recommendedName>
        <fullName evidence="4">Replication-associated protein</fullName>
    </recommendedName>
    <alternativeName>
        <fullName evidence="17">ATP-dependent helicase Rep</fullName>
    </alternativeName>
    <alternativeName>
        <fullName evidence="18">RepP</fullName>
    </alternativeName>
</protein>
<dbReference type="InterPro" id="IPR027417">
    <property type="entry name" value="P-loop_NTPase"/>
</dbReference>
<keyword evidence="16" id="KW-0511">Multifunctional enzyme</keyword>
<keyword evidence="8" id="KW-0235">DNA replication</keyword>
<keyword evidence="5" id="KW-1048">Host nucleus</keyword>
<keyword evidence="14" id="KW-0190">Covalent protein-DNA linkage</keyword>
<dbReference type="GO" id="GO:0003677">
    <property type="term" value="F:DNA binding"/>
    <property type="evidence" value="ECO:0007669"/>
    <property type="project" value="UniProtKB-KW"/>
</dbReference>
<evidence type="ECO:0000256" key="11">
    <source>
        <dbReference type="ARBA" id="ARBA00022741"/>
    </source>
</evidence>
<evidence type="ECO:0000256" key="1">
    <source>
        <dbReference type="ARBA" id="ARBA00001936"/>
    </source>
</evidence>
<evidence type="ECO:0000256" key="6">
    <source>
        <dbReference type="ARBA" id="ARBA00022679"/>
    </source>
</evidence>
<feature type="domain" description="CRESS-DNA virus Rep endonuclease" evidence="21">
    <location>
        <begin position="23"/>
        <end position="119"/>
    </location>
</feature>
<dbReference type="PROSITE" id="PS52020">
    <property type="entry name" value="CRESS_DNA_REP"/>
    <property type="match status" value="1"/>
</dbReference>
<keyword evidence="11" id="KW-0547">Nucleotide-binding</keyword>
<evidence type="ECO:0000256" key="15">
    <source>
        <dbReference type="ARBA" id="ARBA00023125"/>
    </source>
</evidence>
<accession>A0A890UPN0</accession>
<keyword evidence="10" id="KW-0479">Metal-binding</keyword>
<reference evidence="22" key="1">
    <citation type="submission" date="2020-11" db="EMBL/GenBank/DDBJ databases">
        <title>Viral genomes from river ports along the Yangtze River in China.</title>
        <authorList>
            <person name="Lu J."/>
            <person name="Shen Q."/>
            <person name="Yang S."/>
            <person name="Zhang W."/>
        </authorList>
    </citation>
    <scope>NUCLEOTIDE SEQUENCE</scope>
    <source>
        <strain evidence="22">4zj-CRESS-7</strain>
    </source>
</reference>
<dbReference type="Pfam" id="PF00910">
    <property type="entry name" value="RNA_helicase"/>
    <property type="match status" value="1"/>
</dbReference>
<dbReference type="Gene3D" id="3.40.1310.20">
    <property type="match status" value="1"/>
</dbReference>
<dbReference type="Pfam" id="PF02407">
    <property type="entry name" value="Viral_Rep"/>
    <property type="match status" value="1"/>
</dbReference>
<dbReference type="InterPro" id="IPR049912">
    <property type="entry name" value="CRESS_DNA_REP"/>
</dbReference>
<dbReference type="GO" id="GO:0016787">
    <property type="term" value="F:hydrolase activity"/>
    <property type="evidence" value="ECO:0007669"/>
    <property type="project" value="UniProtKB-KW"/>
</dbReference>
<feature type="compositionally biased region" description="Polar residues" evidence="20">
    <location>
        <begin position="335"/>
        <end position="347"/>
    </location>
</feature>
<evidence type="ECO:0000256" key="8">
    <source>
        <dbReference type="ARBA" id="ARBA00022705"/>
    </source>
</evidence>
<comment type="subcellular location">
    <subcellularLocation>
        <location evidence="2">Host nucleus</location>
    </subcellularLocation>
</comment>
<evidence type="ECO:0000259" key="21">
    <source>
        <dbReference type="PROSITE" id="PS52020"/>
    </source>
</evidence>
<dbReference type="GO" id="GO:0004519">
    <property type="term" value="F:endonuclease activity"/>
    <property type="evidence" value="ECO:0007669"/>
    <property type="project" value="UniProtKB-KW"/>
</dbReference>
<evidence type="ECO:0000256" key="14">
    <source>
        <dbReference type="ARBA" id="ARBA00023124"/>
    </source>
</evidence>
<evidence type="ECO:0000313" key="22">
    <source>
        <dbReference type="EMBL" id="QRI44144.1"/>
    </source>
</evidence>
<feature type="compositionally biased region" description="Basic and acidic residues" evidence="20">
    <location>
        <begin position="325"/>
        <end position="334"/>
    </location>
</feature>
<comment type="catalytic activity">
    <reaction evidence="19">
        <text>ATP + H2O = ADP + phosphate + H(+)</text>
        <dbReference type="Rhea" id="RHEA:13065"/>
        <dbReference type="ChEBI" id="CHEBI:15377"/>
        <dbReference type="ChEBI" id="CHEBI:15378"/>
        <dbReference type="ChEBI" id="CHEBI:30616"/>
        <dbReference type="ChEBI" id="CHEBI:43474"/>
        <dbReference type="ChEBI" id="CHEBI:456216"/>
    </reaction>
</comment>
<dbReference type="GO" id="GO:0003723">
    <property type="term" value="F:RNA binding"/>
    <property type="evidence" value="ECO:0007669"/>
    <property type="project" value="InterPro"/>
</dbReference>
<evidence type="ECO:0000256" key="9">
    <source>
        <dbReference type="ARBA" id="ARBA00022722"/>
    </source>
</evidence>
<comment type="cofactor">
    <cofactor evidence="1">
        <name>Mn(2+)</name>
        <dbReference type="ChEBI" id="CHEBI:29035"/>
    </cofactor>
</comment>
<keyword evidence="9" id="KW-0540">Nuclease</keyword>
<evidence type="ECO:0000256" key="18">
    <source>
        <dbReference type="ARBA" id="ARBA00032243"/>
    </source>
</evidence>
<dbReference type="EMBL" id="MW347484">
    <property type="protein sequence ID" value="QRI44144.1"/>
    <property type="molecule type" value="Genomic_DNA"/>
</dbReference>
<dbReference type="GO" id="GO:0046872">
    <property type="term" value="F:metal ion binding"/>
    <property type="evidence" value="ECO:0007669"/>
    <property type="project" value="UniProtKB-KW"/>
</dbReference>
<dbReference type="Gene3D" id="3.40.50.300">
    <property type="entry name" value="P-loop containing nucleotide triphosphate hydrolases"/>
    <property type="match status" value="1"/>
</dbReference>
<sequence length="361" mass="41828">MPRTSGTDPFGSTSGTKPKSKKDTPCRQWTFTLNNYTPKEIKKVHNLPDWLRYLAYSEEVGKKGTPHLQGFIYTWDNIRRTKLEIWFAGRAHLEQMEGNFNQNVDYCSKEGKLVEIGDRPQQGARADILSIKRELDRGVEFDVLLQDERFFTIGMRNERSLRQYASMIKLKNSRKLERNPPMVYLLKGESGHGKTPTIKKIHGAENVYSVFDTKYPWYENYAGEPVIVFEDIDHTSAPPIKHFKDITDGWAVQVPVKGRSAVCFPTHVYVTSNEQMTDWYPGQVKHLNAIKNRFDEVWDFKEEFEYGKYQVVYKNTQRRGNVLPEDGRQEKVLSDSDSANSPQVQSGDSEEETDEEVHERT</sequence>
<evidence type="ECO:0000256" key="4">
    <source>
        <dbReference type="ARBA" id="ARBA00014531"/>
    </source>
</evidence>
<evidence type="ECO:0000256" key="12">
    <source>
        <dbReference type="ARBA" id="ARBA00022759"/>
    </source>
</evidence>
<evidence type="ECO:0000256" key="5">
    <source>
        <dbReference type="ARBA" id="ARBA00022562"/>
    </source>
</evidence>
<name>A0A890UPN0_9VIRU</name>
<keyword evidence="12" id="KW-0255">Endonuclease</keyword>
<evidence type="ECO:0000256" key="7">
    <source>
        <dbReference type="ARBA" id="ARBA00022695"/>
    </source>
</evidence>
<keyword evidence="13" id="KW-0378">Hydrolase</keyword>
<dbReference type="GO" id="GO:0006260">
    <property type="term" value="P:DNA replication"/>
    <property type="evidence" value="ECO:0007669"/>
    <property type="project" value="UniProtKB-KW"/>
</dbReference>
<feature type="region of interest" description="Disordered" evidence="20">
    <location>
        <begin position="322"/>
        <end position="361"/>
    </location>
</feature>
<evidence type="ECO:0000256" key="3">
    <source>
        <dbReference type="ARBA" id="ARBA00008545"/>
    </source>
</evidence>
<evidence type="ECO:0000256" key="13">
    <source>
        <dbReference type="ARBA" id="ARBA00022801"/>
    </source>
</evidence>
<proteinExistence type="inferred from homology"/>
<feature type="region of interest" description="Disordered" evidence="20">
    <location>
        <begin position="1"/>
        <end position="24"/>
    </location>
</feature>
<dbReference type="GO" id="GO:0016779">
    <property type="term" value="F:nucleotidyltransferase activity"/>
    <property type="evidence" value="ECO:0007669"/>
    <property type="project" value="UniProtKB-KW"/>
</dbReference>